<organism evidence="5 7">
    <name type="scientific">Fusobacterium nucleatum subsp. polymorphum</name>
    <name type="common">Fusobacterium polymorphum</name>
    <dbReference type="NCBI Taxonomy" id="76857"/>
    <lineage>
        <taxon>Bacteria</taxon>
        <taxon>Fusobacteriati</taxon>
        <taxon>Fusobacteriota</taxon>
        <taxon>Fusobacteriia</taxon>
        <taxon>Fusobacteriales</taxon>
        <taxon>Fusobacteriaceae</taxon>
        <taxon>Fusobacterium</taxon>
    </lineage>
</organism>
<comment type="similarity">
    <text evidence="1">Belongs to the RAD52 family.</text>
</comment>
<evidence type="ECO:0000256" key="3">
    <source>
        <dbReference type="ARBA" id="ARBA00023204"/>
    </source>
</evidence>
<dbReference type="EMBL" id="NHRT01000001">
    <property type="protein sequence ID" value="OWP25721.1"/>
    <property type="molecule type" value="Genomic_DNA"/>
</dbReference>
<evidence type="ECO:0000313" key="5">
    <source>
        <dbReference type="EMBL" id="OWP25721.1"/>
    </source>
</evidence>
<dbReference type="InterPro" id="IPR041247">
    <property type="entry name" value="Rad52_fam"/>
</dbReference>
<dbReference type="RefSeq" id="WP_088388962.1">
    <property type="nucleotide sequence ID" value="NZ_CP077115.1"/>
</dbReference>
<dbReference type="EMBL" id="NIRN01000001">
    <property type="protein sequence ID" value="PHI06963.1"/>
    <property type="molecule type" value="Genomic_DNA"/>
</dbReference>
<reference evidence="5 7" key="1">
    <citation type="submission" date="2017-05" db="EMBL/GenBank/DDBJ databases">
        <title>Genome sequencing of Fusobacterium nucleatum subsp. polymorphum KCOM 1001 (=ChDC F119).</title>
        <authorList>
            <person name="Kook J.-K."/>
            <person name="Park S.-N."/>
            <person name="Lim Y.K."/>
            <person name="Roh H."/>
        </authorList>
    </citation>
    <scope>NUCLEOTIDE SEQUENCE [LARGE SCALE GENOMIC DNA]</scope>
    <source>
        <strain evidence="5 7">KCOM 1001</strain>
    </source>
</reference>
<dbReference type="AlphaFoldDB" id="A0A246EIT0"/>
<evidence type="ECO:0000313" key="7">
    <source>
        <dbReference type="Proteomes" id="UP000197470"/>
    </source>
</evidence>
<dbReference type="Pfam" id="PF04098">
    <property type="entry name" value="Rad52_Rad22"/>
    <property type="match status" value="2"/>
</dbReference>
<dbReference type="Proteomes" id="UP000197470">
    <property type="component" value="Unassembled WGS sequence"/>
</dbReference>
<protein>
    <recommendedName>
        <fullName evidence="4">Exodeoxyribonuclease X-like C-terminal domain-containing protein</fullName>
    </recommendedName>
</protein>
<dbReference type="GO" id="GO:0006281">
    <property type="term" value="P:DNA repair"/>
    <property type="evidence" value="ECO:0007669"/>
    <property type="project" value="UniProtKB-KW"/>
</dbReference>
<dbReference type="Pfam" id="PF20600">
    <property type="entry name" value="ExoX-like_C"/>
    <property type="match status" value="1"/>
</dbReference>
<name>A0A246EIT0_FUSNP</name>
<reference evidence="6 8" key="2">
    <citation type="submission" date="2017-06" db="EMBL/GenBank/DDBJ databases">
        <title>Draft genome sequence of Fusobacterium nucleatum subsp. polymorphum KCOM 1271 (=ChDC F305).</title>
        <authorList>
            <person name="Kook J.-K."/>
            <person name="Park S.-N."/>
            <person name="Lim Y.K."/>
            <person name="Roh H."/>
        </authorList>
    </citation>
    <scope>NUCLEOTIDE SEQUENCE [LARGE SCALE GENOMIC DNA]</scope>
    <source>
        <strain evidence="6">KCOM 1271</strain>
        <strain evidence="8">KCOM 1271 (ChDC F305)</strain>
    </source>
</reference>
<evidence type="ECO:0000313" key="6">
    <source>
        <dbReference type="EMBL" id="PHI06963.1"/>
    </source>
</evidence>
<accession>A0A246EIT0</accession>
<proteinExistence type="inferred from homology"/>
<sequence>MNNLLEKLREPFSKDELEFRVGATNNDKTMGLALAYVQARAIQNRLDDLFGVNGWTTRYKEVGAGFICSLSVKINDEWITKEDGAPMTDFESIKGGISNAFKRVASSGFGIGRYLYNAKNNWFPIKQQGKGYIFVDEPTLELNENKSKERRIETTENKVEENPYSIIINFGKYKGLTLDEIYRRDIKYIKYLKDKAQDKNIAQACATLIA</sequence>
<feature type="domain" description="Exodeoxyribonuclease X-like C-terminal" evidence="4">
    <location>
        <begin position="168"/>
        <end position="195"/>
    </location>
</feature>
<comment type="caution">
    <text evidence="5">The sequence shown here is derived from an EMBL/GenBank/DDBJ whole genome shotgun (WGS) entry which is preliminary data.</text>
</comment>
<keyword evidence="3" id="KW-0234">DNA repair</keyword>
<dbReference type="Proteomes" id="UP000224182">
    <property type="component" value="Unassembled WGS sequence"/>
</dbReference>
<evidence type="ECO:0000313" key="8">
    <source>
        <dbReference type="Proteomes" id="UP000224182"/>
    </source>
</evidence>
<gene>
    <name evidence="5" type="ORF">CA839_07315</name>
    <name evidence="6" type="ORF">CBG54_07950</name>
</gene>
<evidence type="ECO:0000256" key="1">
    <source>
        <dbReference type="ARBA" id="ARBA00006638"/>
    </source>
</evidence>
<evidence type="ECO:0000259" key="4">
    <source>
        <dbReference type="Pfam" id="PF20600"/>
    </source>
</evidence>
<evidence type="ECO:0000256" key="2">
    <source>
        <dbReference type="ARBA" id="ARBA00022763"/>
    </source>
</evidence>
<dbReference type="InterPro" id="IPR046768">
    <property type="entry name" value="ExoX-like_C"/>
</dbReference>
<keyword evidence="2" id="KW-0227">DNA damage</keyword>